<dbReference type="CDD" id="cd02511">
    <property type="entry name" value="Beta4Glucosyltransferase"/>
    <property type="match status" value="1"/>
</dbReference>
<accession>A0A1F6APT0</accession>
<dbReference type="SUPFAM" id="SSF53448">
    <property type="entry name" value="Nucleotide-diphospho-sugar transferases"/>
    <property type="match status" value="1"/>
</dbReference>
<sequence>MISAVIHTYNEETNIEDCLSSLNWTDEKIVVDMGSTDKTTQKAKRFGVKVHTFPYMGFADPARNFGLEQVKGDWVIVLDADERISKSLAEFLLQQTQKNTDIDYFRIPRKNIIFSKWIKHTGWWPDYQIRFFKKGAVSWSNKIHGVPITKGKGTDLDPIEKLSIIHYNYQSIEQYLNRLNRYTSIFAKELFLENQRFLLRDLFEKPSREFVNRFFVGEGFKDGVHGLALSFLQSFSELITYLKLWELEKFREEKISLLDTDKYLGKEYELKHFWLVDKLLKQSSDLKDKIIWKFKRKFHIYG</sequence>
<dbReference type="Pfam" id="PF00535">
    <property type="entry name" value="Glycos_transf_2"/>
    <property type="match status" value="1"/>
</dbReference>
<name>A0A1F6APT0_9BACT</name>
<evidence type="ECO:0000313" key="2">
    <source>
        <dbReference type="EMBL" id="OGG26668.1"/>
    </source>
</evidence>
<evidence type="ECO:0000259" key="1">
    <source>
        <dbReference type="Pfam" id="PF00535"/>
    </source>
</evidence>
<dbReference type="EMBL" id="MFJR01000007">
    <property type="protein sequence ID" value="OGG26668.1"/>
    <property type="molecule type" value="Genomic_DNA"/>
</dbReference>
<dbReference type="PANTHER" id="PTHR43630:SF2">
    <property type="entry name" value="GLYCOSYLTRANSFERASE"/>
    <property type="match status" value="1"/>
</dbReference>
<evidence type="ECO:0000313" key="3">
    <source>
        <dbReference type="Proteomes" id="UP000176609"/>
    </source>
</evidence>
<reference evidence="2 3" key="1">
    <citation type="journal article" date="2016" name="Nat. Commun.">
        <title>Thousands of microbial genomes shed light on interconnected biogeochemical processes in an aquifer system.</title>
        <authorList>
            <person name="Anantharaman K."/>
            <person name="Brown C.T."/>
            <person name="Hug L.A."/>
            <person name="Sharon I."/>
            <person name="Castelle C.J."/>
            <person name="Probst A.J."/>
            <person name="Thomas B.C."/>
            <person name="Singh A."/>
            <person name="Wilkins M.J."/>
            <person name="Karaoz U."/>
            <person name="Brodie E.L."/>
            <person name="Williams K.H."/>
            <person name="Hubbard S.S."/>
            <person name="Banfield J.F."/>
        </authorList>
    </citation>
    <scope>NUCLEOTIDE SEQUENCE [LARGE SCALE GENOMIC DNA]</scope>
</reference>
<dbReference type="PANTHER" id="PTHR43630">
    <property type="entry name" value="POLY-BETA-1,6-N-ACETYL-D-GLUCOSAMINE SYNTHASE"/>
    <property type="match status" value="1"/>
</dbReference>
<organism evidence="2 3">
    <name type="scientific">Candidatus Gottesmanbacteria bacterium RIFCSPLOWO2_01_FULL_39_12b</name>
    <dbReference type="NCBI Taxonomy" id="1798388"/>
    <lineage>
        <taxon>Bacteria</taxon>
        <taxon>Candidatus Gottesmaniibacteriota</taxon>
    </lineage>
</organism>
<comment type="caution">
    <text evidence="2">The sequence shown here is derived from an EMBL/GenBank/DDBJ whole genome shotgun (WGS) entry which is preliminary data.</text>
</comment>
<proteinExistence type="predicted"/>
<dbReference type="Gene3D" id="3.90.550.10">
    <property type="entry name" value="Spore Coat Polysaccharide Biosynthesis Protein SpsA, Chain A"/>
    <property type="match status" value="1"/>
</dbReference>
<feature type="domain" description="Glycosyltransferase 2-like" evidence="1">
    <location>
        <begin position="3"/>
        <end position="144"/>
    </location>
</feature>
<dbReference type="InterPro" id="IPR029044">
    <property type="entry name" value="Nucleotide-diphossugar_trans"/>
</dbReference>
<dbReference type="InterPro" id="IPR001173">
    <property type="entry name" value="Glyco_trans_2-like"/>
</dbReference>
<protein>
    <recommendedName>
        <fullName evidence="1">Glycosyltransferase 2-like domain-containing protein</fullName>
    </recommendedName>
</protein>
<dbReference type="Proteomes" id="UP000176609">
    <property type="component" value="Unassembled WGS sequence"/>
</dbReference>
<dbReference type="AlphaFoldDB" id="A0A1F6APT0"/>
<gene>
    <name evidence="2" type="ORF">A2960_00655</name>
</gene>